<geneLocation type="plasmid" evidence="2 4">
    <name>pYU39_89</name>
</geneLocation>
<organism evidence="2 4">
    <name type="scientific">Salmonella typhimurium</name>
    <dbReference type="NCBI Taxonomy" id="90371"/>
    <lineage>
        <taxon>Bacteria</taxon>
        <taxon>Pseudomonadati</taxon>
        <taxon>Pseudomonadota</taxon>
        <taxon>Gammaproteobacteria</taxon>
        <taxon>Enterobacterales</taxon>
        <taxon>Enterobacteriaceae</taxon>
        <taxon>Salmonella</taxon>
    </lineage>
</organism>
<protein>
    <submittedName>
        <fullName evidence="3">Phage tail protein</fullName>
    </submittedName>
    <submittedName>
        <fullName evidence="2">Putative tail stability protein</fullName>
    </submittedName>
</protein>
<dbReference type="RefSeq" id="WP_001557712.1">
    <property type="nucleotide sequence ID" value="NZ_CDJP01000225.1"/>
</dbReference>
<reference evidence="2 4" key="1">
    <citation type="journal article" date="2015" name="Genome Announc.">
        <title>Complete Genome Sequencing of a Multidrug-Resistant and Human-Invasive Salmonella enterica Serovar Typhimurium Strain of the Emerging Sequence Type 213 Genotype.</title>
        <authorList>
            <person name="Calva E."/>
            <person name="Silva C."/>
            <person name="Zaidi M.B."/>
            <person name="Sanchez-Flores A."/>
            <person name="Estrada K."/>
            <person name="Silva G.G."/>
            <person name="Soto-Jimenez L.M."/>
            <person name="Wiesner M."/>
            <person name="Fernandez-Mora M."/>
            <person name="Edwards R.A."/>
            <person name="Vinuesa P."/>
        </authorList>
    </citation>
    <scope>NUCLEOTIDE SEQUENCE [LARGE SCALE GENOMIC DNA]</scope>
    <source>
        <strain evidence="2 4">YU39</strain>
        <plasmid evidence="2 4">pYU39_89</plasmid>
    </source>
</reference>
<keyword evidence="2" id="KW-0614">Plasmid</keyword>
<dbReference type="EMBL" id="DAANKK010000019">
    <property type="protein sequence ID" value="HAD0245591.1"/>
    <property type="molecule type" value="Genomic_DNA"/>
</dbReference>
<proteinExistence type="predicted"/>
<feature type="region of interest" description="Disordered" evidence="1">
    <location>
        <begin position="1"/>
        <end position="83"/>
    </location>
</feature>
<dbReference type="AlphaFoldDB" id="A0A0F7JFF2"/>
<accession>A0A400DG19</accession>
<reference evidence="3" key="3">
    <citation type="submission" date="2019-08" db="EMBL/GenBank/DDBJ databases">
        <authorList>
            <consortium name="NCBI Pathogen Detection Project"/>
        </authorList>
    </citation>
    <scope>NUCLEOTIDE SEQUENCE</scope>
    <source>
        <strain evidence="3">Tha16</strain>
    </source>
</reference>
<evidence type="ECO:0000313" key="3">
    <source>
        <dbReference type="EMBL" id="HAD0245591.1"/>
    </source>
</evidence>
<evidence type="ECO:0000313" key="2">
    <source>
        <dbReference type="EMBL" id="AKH10409.1"/>
    </source>
</evidence>
<evidence type="ECO:0000256" key="1">
    <source>
        <dbReference type="SAM" id="MobiDB-lite"/>
    </source>
</evidence>
<evidence type="ECO:0000313" key="4">
    <source>
        <dbReference type="Proteomes" id="UP000034636"/>
    </source>
</evidence>
<name>A0A0F7JFF2_SALTM</name>
<gene>
    <name evidence="3" type="ORF">G0M00_13295</name>
    <name evidence="2" type="ORF">SE14_05077</name>
</gene>
<dbReference type="EMBL" id="CP011430">
    <property type="protein sequence ID" value="AKH10409.1"/>
    <property type="molecule type" value="Genomic_DNA"/>
</dbReference>
<dbReference type="PATRIC" id="fig|59201.158.peg.5001"/>
<reference evidence="3" key="2">
    <citation type="journal article" date="2018" name="Genome Biol.">
        <title>SKESA: strategic k-mer extension for scrupulous assemblies.</title>
        <authorList>
            <person name="Souvorov A."/>
            <person name="Agarwala R."/>
            <person name="Lipman D.J."/>
        </authorList>
    </citation>
    <scope>NUCLEOTIDE SEQUENCE</scope>
    <source>
        <strain evidence="3">Tha16</strain>
    </source>
</reference>
<accession>A0A0F7JFF2</accession>
<dbReference type="Proteomes" id="UP000034636">
    <property type="component" value="Plasmid pYU39_89"/>
</dbReference>
<sequence length="263" mass="29085">MGRFDEWFADDANLASKESEHDSTQRETPAPIEVNAGGAPEHGNTGSDSFSILEEQPAAKADSHDNFADSNGGLTPDAGESDIAILPPSLAGRESTPQLKARYNGHKAFNDQIRADWMLIIESSPDAFQALLYRPDVGTYGVVSDETGEESFTELDNNQRELTYQEPEIVYVLDNPDGRDSFHAIDADGEQDGLTDDVLILRIAANNVPVGSILEWNEEMVNGVARRWWYVHRIFSYGTQHVGSLYYCIPARNFDTTQNGVIE</sequence>